<evidence type="ECO:0000313" key="4">
    <source>
        <dbReference type="Proteomes" id="UP000515518"/>
    </source>
</evidence>
<protein>
    <submittedName>
        <fullName evidence="3">DUF551 domain-containing protein</fullName>
    </submittedName>
</protein>
<accession>A0A7G6RL52</accession>
<feature type="domain" description="DUF551" evidence="2">
    <location>
        <begin position="33"/>
        <end position="73"/>
    </location>
</feature>
<feature type="region of interest" description="Disordered" evidence="1">
    <location>
        <begin position="65"/>
        <end position="88"/>
    </location>
</feature>
<dbReference type="EMBL" id="CP050549">
    <property type="protein sequence ID" value="QND42984.1"/>
    <property type="molecule type" value="Genomic_DNA"/>
</dbReference>
<organism evidence="3 4">
    <name type="scientific">Rhizobium leguminosarum bv. viciae</name>
    <dbReference type="NCBI Taxonomy" id="387"/>
    <lineage>
        <taxon>Bacteria</taxon>
        <taxon>Pseudomonadati</taxon>
        <taxon>Pseudomonadota</taxon>
        <taxon>Alphaproteobacteria</taxon>
        <taxon>Hyphomicrobiales</taxon>
        <taxon>Rhizobiaceae</taxon>
        <taxon>Rhizobium/Agrobacterium group</taxon>
        <taxon>Rhizobium</taxon>
    </lineage>
</organism>
<reference evidence="4" key="1">
    <citation type="journal article" date="2020" name="Mol. Plant Microbe">
        <title>Rhizobial microsymbionts of the narrowly endemic Oxytropis species growing in Kamchatka are characterized by significant genetic diversity and possess a set of genes that are associated with T3SS and T6SS secretion systems and can affect the development of symbiosis.</title>
        <authorList>
            <person name="Safronova V."/>
            <person name="Guro P."/>
            <person name="Sazanova A."/>
            <person name="Kuznetsova I."/>
            <person name="Belimov A."/>
            <person name="Yakubov V."/>
            <person name="Chirak E."/>
            <person name="Afonin A."/>
            <person name="Gogolev Y."/>
            <person name="Andronov E."/>
            <person name="Tikhonovich I."/>
        </authorList>
    </citation>
    <scope>NUCLEOTIDE SEQUENCE [LARGE SCALE GENOMIC DNA]</scope>
    <source>
        <strain evidence="4">RCAM0610</strain>
    </source>
</reference>
<dbReference type="InterPro" id="IPR007539">
    <property type="entry name" value="DUF551"/>
</dbReference>
<dbReference type="AlphaFoldDB" id="A0A7G6RL52"/>
<gene>
    <name evidence="3" type="ORF">HB770_21010</name>
</gene>
<evidence type="ECO:0000256" key="1">
    <source>
        <dbReference type="SAM" id="MobiDB-lite"/>
    </source>
</evidence>
<name>A0A7G6RL52_RHILV</name>
<evidence type="ECO:0000259" key="2">
    <source>
        <dbReference type="Pfam" id="PF04448"/>
    </source>
</evidence>
<evidence type="ECO:0000313" key="3">
    <source>
        <dbReference type="EMBL" id="QND42984.1"/>
    </source>
</evidence>
<dbReference type="Pfam" id="PF04448">
    <property type="entry name" value="DUF551"/>
    <property type="match status" value="1"/>
</dbReference>
<sequence length="88" mass="10495">MGEWQPIETYHSADQFSKVEHVLCGHAEKKWMRFGRYYPEMKRWYYSGTNERSQWAQVEGDAPTHWQLLPKPPVPTPNTTLDEQEREA</sequence>
<proteinExistence type="predicted"/>
<dbReference type="Proteomes" id="UP000515518">
    <property type="component" value="Chromosome"/>
</dbReference>